<name>A0A3B0XYV4_9ZZZZ</name>
<accession>A0A3B0XYV4</accession>
<gene>
    <name evidence="2" type="ORF">MNBD_GAMMA09-2706</name>
</gene>
<protein>
    <recommendedName>
        <fullName evidence="3">DUF3135 domain-containing protein</fullName>
    </recommendedName>
</protein>
<evidence type="ECO:0000256" key="1">
    <source>
        <dbReference type="SAM" id="MobiDB-lite"/>
    </source>
</evidence>
<evidence type="ECO:0008006" key="3">
    <source>
        <dbReference type="Google" id="ProtNLM"/>
    </source>
</evidence>
<dbReference type="Pfam" id="PF11333">
    <property type="entry name" value="DUF3135"/>
    <property type="match status" value="1"/>
</dbReference>
<dbReference type="EMBL" id="UOFI01000090">
    <property type="protein sequence ID" value="VAW67049.1"/>
    <property type="molecule type" value="Genomic_DNA"/>
</dbReference>
<reference evidence="2" key="1">
    <citation type="submission" date="2018-06" db="EMBL/GenBank/DDBJ databases">
        <authorList>
            <person name="Zhirakovskaya E."/>
        </authorList>
    </citation>
    <scope>NUCLEOTIDE SEQUENCE</scope>
</reference>
<feature type="compositionally biased region" description="Polar residues" evidence="1">
    <location>
        <begin position="91"/>
        <end position="100"/>
    </location>
</feature>
<feature type="region of interest" description="Disordered" evidence="1">
    <location>
        <begin position="91"/>
        <end position="111"/>
    </location>
</feature>
<organism evidence="2">
    <name type="scientific">hydrothermal vent metagenome</name>
    <dbReference type="NCBI Taxonomy" id="652676"/>
    <lineage>
        <taxon>unclassified sequences</taxon>
        <taxon>metagenomes</taxon>
        <taxon>ecological metagenomes</taxon>
    </lineage>
</organism>
<evidence type="ECO:0000313" key="2">
    <source>
        <dbReference type="EMBL" id="VAW67049.1"/>
    </source>
</evidence>
<dbReference type="AlphaFoldDB" id="A0A3B0XYV4"/>
<proteinExistence type="predicted"/>
<sequence>MSFDLPDFNYLKTLAEENPEELDFLCDFYSRQIIDNAPEKYQRRLCGLYFQIESSRRLSKNPLHSCISLSRMMMNSFVDLQNALTDMYDLNNNTHTQSKNEPLDKKQSNNVVCMTTREKPEYSSS</sequence>
<dbReference type="InterPro" id="IPR021482">
    <property type="entry name" value="DUF3135"/>
</dbReference>